<organism evidence="1 2">
    <name type="scientific">Staphylococcus massiliensis S46</name>
    <dbReference type="NCBI Taxonomy" id="1229783"/>
    <lineage>
        <taxon>Bacteria</taxon>
        <taxon>Bacillati</taxon>
        <taxon>Bacillota</taxon>
        <taxon>Bacilli</taxon>
        <taxon>Bacillales</taxon>
        <taxon>Staphylococcaceae</taxon>
        <taxon>Staphylococcus</taxon>
    </lineage>
</organism>
<proteinExistence type="predicted"/>
<dbReference type="AlphaFoldDB" id="K9AWX5"/>
<gene>
    <name evidence="1" type="ORF">C273_08186</name>
</gene>
<sequence length="107" mass="12803">MKKLSIFIIITIFVSGCSNFSKEDLDGYWEEKFNTMYHEEIDDLHFDAENDKYHLISEAMTIDEGKFEIKGEKIILKSHRGKERQVILIKDNGKYLQFKDKKYKKFK</sequence>
<comment type="caution">
    <text evidence="1">The sequence shown here is derived from an EMBL/GenBank/DDBJ whole genome shotgun (WGS) entry which is preliminary data.</text>
</comment>
<evidence type="ECO:0000313" key="1">
    <source>
        <dbReference type="EMBL" id="EKU47072.1"/>
    </source>
</evidence>
<evidence type="ECO:0000313" key="2">
    <source>
        <dbReference type="Proteomes" id="UP000009885"/>
    </source>
</evidence>
<keyword evidence="2" id="KW-1185">Reference proteome</keyword>
<protein>
    <recommendedName>
        <fullName evidence="3">Lipoprotein</fullName>
    </recommendedName>
</protein>
<dbReference type="PATRIC" id="fig|1229783.3.peg.1649"/>
<dbReference type="Proteomes" id="UP000009885">
    <property type="component" value="Unassembled WGS sequence"/>
</dbReference>
<evidence type="ECO:0008006" key="3">
    <source>
        <dbReference type="Google" id="ProtNLM"/>
    </source>
</evidence>
<reference evidence="1 2" key="1">
    <citation type="journal article" date="2013" name="Genome Announc.">
        <title>Genome Sequence of Staphylococcus massiliensis Strain S46, Isolated from the Surface of Healthy Human Skin.</title>
        <authorList>
            <person name="Srivastav R."/>
            <person name="Singh A."/>
            <person name="Jangir P.K."/>
            <person name="Kumari C."/>
            <person name="Muduli S."/>
            <person name="Sharma R."/>
        </authorList>
    </citation>
    <scope>NUCLEOTIDE SEQUENCE [LARGE SCALE GENOMIC DNA]</scope>
    <source>
        <strain evidence="1 2">S46</strain>
    </source>
</reference>
<dbReference type="EMBL" id="AMSQ01000013">
    <property type="protein sequence ID" value="EKU47072.1"/>
    <property type="molecule type" value="Genomic_DNA"/>
</dbReference>
<name>K9AWX5_9STAP</name>
<dbReference type="RefSeq" id="WP_009383967.1">
    <property type="nucleotide sequence ID" value="NZ_AMSQ01000013.1"/>
</dbReference>
<accession>K9AWX5</accession>
<dbReference type="PROSITE" id="PS51257">
    <property type="entry name" value="PROKAR_LIPOPROTEIN"/>
    <property type="match status" value="1"/>
</dbReference>